<accession>A0A841L094</accession>
<evidence type="ECO:0000313" key="2">
    <source>
        <dbReference type="Proteomes" id="UP000579281"/>
    </source>
</evidence>
<dbReference type="RefSeq" id="WP_184314042.1">
    <property type="nucleotide sequence ID" value="NZ_JACHEN010000064.1"/>
</dbReference>
<dbReference type="EMBL" id="JACHEN010000064">
    <property type="protein sequence ID" value="MBB6219027.1"/>
    <property type="molecule type" value="Genomic_DNA"/>
</dbReference>
<name>A0A841L094_9FIRM</name>
<organism evidence="1 2">
    <name type="scientific">Anaerosolibacter carboniphilus</name>
    <dbReference type="NCBI Taxonomy" id="1417629"/>
    <lineage>
        <taxon>Bacteria</taxon>
        <taxon>Bacillati</taxon>
        <taxon>Bacillota</taxon>
        <taxon>Clostridia</taxon>
        <taxon>Peptostreptococcales</taxon>
        <taxon>Thermotaleaceae</taxon>
        <taxon>Anaerosolibacter</taxon>
    </lineage>
</organism>
<dbReference type="AlphaFoldDB" id="A0A841L094"/>
<proteinExistence type="predicted"/>
<sequence>MRNLDLTWQEVLAQKGFNEQISKSFIGFIAWEENNMFSRLGEEITEVLAGHEGEVFAKDVINQKYKNTGLLFFNRNLPEKTVDQIFDTILTYEHEDVYDIGPNL</sequence>
<reference evidence="1 2" key="1">
    <citation type="submission" date="2020-08" db="EMBL/GenBank/DDBJ databases">
        <title>Genomic Encyclopedia of Type Strains, Phase IV (KMG-IV): sequencing the most valuable type-strain genomes for metagenomic binning, comparative biology and taxonomic classification.</title>
        <authorList>
            <person name="Goeker M."/>
        </authorList>
    </citation>
    <scope>NUCLEOTIDE SEQUENCE [LARGE SCALE GENOMIC DNA]</scope>
    <source>
        <strain evidence="1 2">DSM 103526</strain>
    </source>
</reference>
<dbReference type="Proteomes" id="UP000579281">
    <property type="component" value="Unassembled WGS sequence"/>
</dbReference>
<gene>
    <name evidence="1" type="ORF">HNQ80_005205</name>
</gene>
<protein>
    <submittedName>
        <fullName evidence="1">Uncharacterized protein</fullName>
    </submittedName>
</protein>
<comment type="caution">
    <text evidence="1">The sequence shown here is derived from an EMBL/GenBank/DDBJ whole genome shotgun (WGS) entry which is preliminary data.</text>
</comment>
<keyword evidence="2" id="KW-1185">Reference proteome</keyword>
<evidence type="ECO:0000313" key="1">
    <source>
        <dbReference type="EMBL" id="MBB6219027.1"/>
    </source>
</evidence>